<accession>A0A553NTY1</accession>
<evidence type="ECO:0000256" key="4">
    <source>
        <dbReference type="ARBA" id="ARBA00019905"/>
    </source>
</evidence>
<organism evidence="8 9">
    <name type="scientific">Tigriopus californicus</name>
    <name type="common">Marine copepod</name>
    <dbReference type="NCBI Taxonomy" id="6832"/>
    <lineage>
        <taxon>Eukaryota</taxon>
        <taxon>Metazoa</taxon>
        <taxon>Ecdysozoa</taxon>
        <taxon>Arthropoda</taxon>
        <taxon>Crustacea</taxon>
        <taxon>Multicrustacea</taxon>
        <taxon>Hexanauplia</taxon>
        <taxon>Copepoda</taxon>
        <taxon>Harpacticoida</taxon>
        <taxon>Harpacticidae</taxon>
        <taxon>Tigriopus</taxon>
    </lineage>
</organism>
<keyword evidence="9" id="KW-1185">Reference proteome</keyword>
<dbReference type="PRINTS" id="PR00744">
    <property type="entry name" value="GLHYDRLASE37"/>
</dbReference>
<dbReference type="AlphaFoldDB" id="A0A553NTY1"/>
<dbReference type="InterPro" id="IPR018232">
    <property type="entry name" value="Glyco_hydro_37_CS"/>
</dbReference>
<dbReference type="InterPro" id="IPR008928">
    <property type="entry name" value="6-hairpin_glycosidase_sf"/>
</dbReference>
<evidence type="ECO:0000256" key="5">
    <source>
        <dbReference type="ARBA" id="ARBA00022801"/>
    </source>
</evidence>
<gene>
    <name evidence="8" type="ORF">TCAL_05240</name>
</gene>
<sequence>MKSEIKNLPPPCDSPIWGYGPVLDTIQKAGIFSDSKTFVDLKLNHSEEKILENFKKLPDNPSHAVLLEFINENFCRNFHQEMTTWTPDDWVEEPEYLESIKDEKLLYIGRQINTKWLELSRKCSSELAKTPEKFSKIHLPYGFIIPGGRFREIYYWDSYWIICGLLISKMTATANGIIGNLLHQVDRFGHVPNGTRIYYMRRTQPPYLIPMMAKYIEKTTDLKFLAESIATMERELDFFETHRRIDYTWEGRRYTVFHFGSESSGPRPESYKEDLVEAQENFDTIEEQEECYMHKKAAAESGWDFSSRWYIDENGENKGPLINTKTCYIAPTDLNALMYQNYRFMARFHRMLGSEEKGRFYDGKSGDILRSLNELFWCSQEHMWFDIDMLNNKRRYYFYASNLFPLWAEAYEPFRAFHVAKCAVNYLHRSGALNHPGGIPASLEHTDQQWDYSVWAPLHHFIIYGLKKTGDEQAIKLAKKITKKFVQAILSNCTINALSTSFFEKYDPDNPGRPFDGGEYSVQVGFGWTNGVLVDFINQYGDDLTKP</sequence>
<dbReference type="PANTHER" id="PTHR23403">
    <property type="entry name" value="TREHALASE"/>
    <property type="match status" value="1"/>
</dbReference>
<dbReference type="PANTHER" id="PTHR23403:SF1">
    <property type="entry name" value="TREHALASE"/>
    <property type="match status" value="1"/>
</dbReference>
<dbReference type="EC" id="3.2.1.28" evidence="3 7"/>
<evidence type="ECO:0000313" key="8">
    <source>
        <dbReference type="EMBL" id="TRY68882.1"/>
    </source>
</evidence>
<dbReference type="GO" id="GO:0005993">
    <property type="term" value="P:trehalose catabolic process"/>
    <property type="evidence" value="ECO:0007669"/>
    <property type="project" value="TreeGrafter"/>
</dbReference>
<dbReference type="Pfam" id="PF01204">
    <property type="entry name" value="Trehalase"/>
    <property type="match status" value="1"/>
</dbReference>
<keyword evidence="5 7" id="KW-0378">Hydrolase</keyword>
<evidence type="ECO:0000256" key="7">
    <source>
        <dbReference type="RuleBase" id="RU361180"/>
    </source>
</evidence>
<dbReference type="GO" id="GO:0004555">
    <property type="term" value="F:alpha,alpha-trehalase activity"/>
    <property type="evidence" value="ECO:0007669"/>
    <property type="project" value="UniProtKB-EC"/>
</dbReference>
<evidence type="ECO:0000256" key="2">
    <source>
        <dbReference type="ARBA" id="ARBA00005615"/>
    </source>
</evidence>
<dbReference type="STRING" id="6832.A0A553NTY1"/>
<reference evidence="8 9" key="1">
    <citation type="journal article" date="2018" name="Nat. Ecol. Evol.">
        <title>Genomic signatures of mitonuclear coevolution across populations of Tigriopus californicus.</title>
        <authorList>
            <person name="Barreto F.S."/>
            <person name="Watson E.T."/>
            <person name="Lima T.G."/>
            <person name="Willett C.S."/>
            <person name="Edmands S."/>
            <person name="Li W."/>
            <person name="Burton R.S."/>
        </authorList>
    </citation>
    <scope>NUCLEOTIDE SEQUENCE [LARGE SCALE GENOMIC DNA]</scope>
    <source>
        <strain evidence="8 9">San Diego</strain>
    </source>
</reference>
<keyword evidence="6 7" id="KW-0326">Glycosidase</keyword>
<evidence type="ECO:0000256" key="1">
    <source>
        <dbReference type="ARBA" id="ARBA00001576"/>
    </source>
</evidence>
<dbReference type="InterPro" id="IPR001661">
    <property type="entry name" value="Glyco_hydro_37"/>
</dbReference>
<comment type="catalytic activity">
    <reaction evidence="1 7">
        <text>alpha,alpha-trehalose + H2O = alpha-D-glucose + beta-D-glucose</text>
        <dbReference type="Rhea" id="RHEA:32675"/>
        <dbReference type="ChEBI" id="CHEBI:15377"/>
        <dbReference type="ChEBI" id="CHEBI:15903"/>
        <dbReference type="ChEBI" id="CHEBI:16551"/>
        <dbReference type="ChEBI" id="CHEBI:17925"/>
        <dbReference type="EC" id="3.2.1.28"/>
    </reaction>
</comment>
<comment type="similarity">
    <text evidence="2 7">Belongs to the glycosyl hydrolase 37 family.</text>
</comment>
<dbReference type="SUPFAM" id="SSF48208">
    <property type="entry name" value="Six-hairpin glycosidases"/>
    <property type="match status" value="1"/>
</dbReference>
<dbReference type="InterPro" id="IPR012341">
    <property type="entry name" value="6hp_glycosidase-like_sf"/>
</dbReference>
<dbReference type="Gene3D" id="1.50.10.10">
    <property type="match status" value="1"/>
</dbReference>
<comment type="caution">
    <text evidence="8">The sequence shown here is derived from an EMBL/GenBank/DDBJ whole genome shotgun (WGS) entry which is preliminary data.</text>
</comment>
<proteinExistence type="inferred from homology"/>
<evidence type="ECO:0000256" key="3">
    <source>
        <dbReference type="ARBA" id="ARBA00012757"/>
    </source>
</evidence>
<dbReference type="OMA" id="KMAHYVV"/>
<dbReference type="PROSITE" id="PS00927">
    <property type="entry name" value="TREHALASE_1"/>
    <property type="match status" value="1"/>
</dbReference>
<name>A0A553NTY1_TIGCA</name>
<evidence type="ECO:0000313" key="9">
    <source>
        <dbReference type="Proteomes" id="UP000318571"/>
    </source>
</evidence>
<dbReference type="Proteomes" id="UP000318571">
    <property type="component" value="Chromosome 1"/>
</dbReference>
<dbReference type="EMBL" id="VCGU01000010">
    <property type="protein sequence ID" value="TRY68882.1"/>
    <property type="molecule type" value="Genomic_DNA"/>
</dbReference>
<evidence type="ECO:0000256" key="6">
    <source>
        <dbReference type="ARBA" id="ARBA00023295"/>
    </source>
</evidence>
<protein>
    <recommendedName>
        <fullName evidence="4 7">Trehalase</fullName>
        <ecNumber evidence="3 7">3.2.1.28</ecNumber>
    </recommendedName>
    <alternativeName>
        <fullName evidence="7">Alpha-trehalose glucohydrolase</fullName>
    </alternativeName>
</protein>